<comment type="caution">
    <text evidence="2">The sequence shown here is derived from an EMBL/GenBank/DDBJ whole genome shotgun (WGS) entry which is preliminary data.</text>
</comment>
<accession>A0AAW0PJT5</accession>
<dbReference type="InterPro" id="IPR037646">
    <property type="entry name" value="PROSER3"/>
</dbReference>
<dbReference type="EMBL" id="JBBPFD010000005">
    <property type="protein sequence ID" value="KAK7926305.1"/>
    <property type="molecule type" value="Genomic_DNA"/>
</dbReference>
<name>A0AAW0PJT5_9GOBI</name>
<gene>
    <name evidence="2" type="ORF">WMY93_008615</name>
</gene>
<evidence type="ECO:0000313" key="2">
    <source>
        <dbReference type="EMBL" id="KAK7926305.1"/>
    </source>
</evidence>
<evidence type="ECO:0000313" key="3">
    <source>
        <dbReference type="Proteomes" id="UP001460270"/>
    </source>
</evidence>
<dbReference type="PANTHER" id="PTHR22045:SF6">
    <property type="entry name" value="PROLINE AND SERINE-RICH PROTEIN 3"/>
    <property type="match status" value="1"/>
</dbReference>
<feature type="region of interest" description="Disordered" evidence="1">
    <location>
        <begin position="325"/>
        <end position="373"/>
    </location>
</feature>
<keyword evidence="3" id="KW-1185">Reference proteome</keyword>
<feature type="compositionally biased region" description="Basic and acidic residues" evidence="1">
    <location>
        <begin position="354"/>
        <end position="367"/>
    </location>
</feature>
<proteinExistence type="predicted"/>
<organism evidence="2 3">
    <name type="scientific">Mugilogobius chulae</name>
    <name type="common">yellowstripe goby</name>
    <dbReference type="NCBI Taxonomy" id="88201"/>
    <lineage>
        <taxon>Eukaryota</taxon>
        <taxon>Metazoa</taxon>
        <taxon>Chordata</taxon>
        <taxon>Craniata</taxon>
        <taxon>Vertebrata</taxon>
        <taxon>Euteleostomi</taxon>
        <taxon>Actinopterygii</taxon>
        <taxon>Neopterygii</taxon>
        <taxon>Teleostei</taxon>
        <taxon>Neoteleostei</taxon>
        <taxon>Acanthomorphata</taxon>
        <taxon>Gobiaria</taxon>
        <taxon>Gobiiformes</taxon>
        <taxon>Gobioidei</taxon>
        <taxon>Gobiidae</taxon>
        <taxon>Gobionellinae</taxon>
        <taxon>Mugilogobius</taxon>
    </lineage>
</organism>
<protein>
    <submittedName>
        <fullName evidence="2">Uncharacterized protein</fullName>
    </submittedName>
</protein>
<dbReference type="AlphaFoldDB" id="A0AAW0PJT5"/>
<reference evidence="3" key="1">
    <citation type="submission" date="2024-04" db="EMBL/GenBank/DDBJ databases">
        <title>Salinicola lusitanus LLJ914,a marine bacterium isolated from the Okinawa Trough.</title>
        <authorList>
            <person name="Li J."/>
        </authorList>
    </citation>
    <scope>NUCLEOTIDE SEQUENCE [LARGE SCALE GENOMIC DNA]</scope>
</reference>
<feature type="compositionally biased region" description="Basic and acidic residues" evidence="1">
    <location>
        <begin position="325"/>
        <end position="340"/>
    </location>
</feature>
<sequence>MCQNLLYSYPLKLILSLNRCWLDMWIVFVMVNHKVERKGSSVLTLKRTAAILFKSCLITTQPFSPCQGSLSVFSDILQCEPYESEILLLQERASTLLQKDEFSLDEDSLPVSSDGVGCSDFSSPISADESARKPMISSFPKYNIAKNSPSLVPSAVMPLRPEEDILFQWRLRRKMEKARDATLSPQHLDTYDWQGLNKGQPLNSDHQIMDQHTTTPPDLQQGTTHRLINRPHFATLDQQTSVTNATTIPTTKVFPGSVVPSPQSFAHVPSHMHLLCDILPCPNRTSYHHEEKTFFQKSDSSLNLPSESPLTGCVEKDDHLIHVKSTEASKKQPVKNIEKKLLKKSTSTQRLGQKHKDSNKKSREDKTPPTFPLKSALGQVVSEVLFPTDVQDNPPAVPPSLVTDPQQNNNYESAELISHFLNEAEDSDEKEFEDDPLLQVLRKQRKWFKEQINEVDVLLKTFQEQDKM</sequence>
<dbReference type="PANTHER" id="PTHR22045">
    <property type="entry name" value="PROLINE AND SERINE-RICH PROTEIN 3"/>
    <property type="match status" value="1"/>
</dbReference>
<dbReference type="Proteomes" id="UP001460270">
    <property type="component" value="Unassembled WGS sequence"/>
</dbReference>
<evidence type="ECO:0000256" key="1">
    <source>
        <dbReference type="SAM" id="MobiDB-lite"/>
    </source>
</evidence>